<dbReference type="AlphaFoldDB" id="A0A8J3LU05"/>
<proteinExistence type="predicted"/>
<dbReference type="EMBL" id="BONJ01000044">
    <property type="protein sequence ID" value="GIG18780.1"/>
    <property type="molecule type" value="Genomic_DNA"/>
</dbReference>
<dbReference type="RefSeq" id="WP_166384304.1">
    <property type="nucleotide sequence ID" value="NZ_BAAATT010000025.1"/>
</dbReference>
<sequence length="248" mass="27589">MKLPRLQSEIQRRLLVNYRADPDLVARMLPEPFRPQLVHGSAVVGICLIRLGGTRLPGMPYATGLRPTENGAHRISVAWDTPEGERTGVFIPRRDSHSRATVALGGRLYPGWHHRSIFTVAETDTDLRVSFRSTDDEAYVDVHARITDHLTGSALFSDLADASRFFRTGSDGYSPSRHPGIHEGLRLVATRWHLEPADILHAASSYYDDPHLFPAGTIALDSALVMRHLPVTWQSLPALERKGTFTSV</sequence>
<accession>A0A8J3LU05</accession>
<keyword evidence="2" id="KW-1185">Reference proteome</keyword>
<comment type="caution">
    <text evidence="1">The sequence shown here is derived from an EMBL/GenBank/DDBJ whole genome shotgun (WGS) entry which is preliminary data.</text>
</comment>
<evidence type="ECO:0000313" key="1">
    <source>
        <dbReference type="EMBL" id="GIG18780.1"/>
    </source>
</evidence>
<reference evidence="1" key="1">
    <citation type="submission" date="2021-01" db="EMBL/GenBank/DDBJ databases">
        <title>Whole genome shotgun sequence of Catellatospora methionotrophica NBRC 14553.</title>
        <authorList>
            <person name="Komaki H."/>
            <person name="Tamura T."/>
        </authorList>
    </citation>
    <scope>NUCLEOTIDE SEQUENCE</scope>
    <source>
        <strain evidence="1">NBRC 14553</strain>
    </source>
</reference>
<evidence type="ECO:0008006" key="3">
    <source>
        <dbReference type="Google" id="ProtNLM"/>
    </source>
</evidence>
<evidence type="ECO:0000313" key="2">
    <source>
        <dbReference type="Proteomes" id="UP000660339"/>
    </source>
</evidence>
<gene>
    <name evidence="1" type="ORF">Cme02nite_71120</name>
</gene>
<dbReference type="Proteomes" id="UP000660339">
    <property type="component" value="Unassembled WGS sequence"/>
</dbReference>
<organism evidence="1 2">
    <name type="scientific">Catellatospora methionotrophica</name>
    <dbReference type="NCBI Taxonomy" id="121620"/>
    <lineage>
        <taxon>Bacteria</taxon>
        <taxon>Bacillati</taxon>
        <taxon>Actinomycetota</taxon>
        <taxon>Actinomycetes</taxon>
        <taxon>Micromonosporales</taxon>
        <taxon>Micromonosporaceae</taxon>
        <taxon>Catellatospora</taxon>
    </lineage>
</organism>
<protein>
    <recommendedName>
        <fullName evidence="3">DUF2071 domain-containing protein</fullName>
    </recommendedName>
</protein>
<dbReference type="InterPro" id="IPR018644">
    <property type="entry name" value="DUF2071"/>
</dbReference>
<name>A0A8J3LU05_9ACTN</name>
<dbReference type="Pfam" id="PF09844">
    <property type="entry name" value="DUF2071"/>
    <property type="match status" value="1"/>
</dbReference>